<dbReference type="EMBL" id="BAAASK010000051">
    <property type="protein sequence ID" value="GAA2704702.1"/>
    <property type="molecule type" value="Genomic_DNA"/>
</dbReference>
<name>A0ABN3TI71_9ACTN</name>
<proteinExistence type="predicted"/>
<dbReference type="RefSeq" id="WP_319152353.1">
    <property type="nucleotide sequence ID" value="NZ_BAAASK010000051.1"/>
</dbReference>
<dbReference type="Proteomes" id="UP001499989">
    <property type="component" value="Unassembled WGS sequence"/>
</dbReference>
<evidence type="ECO:0008006" key="3">
    <source>
        <dbReference type="Google" id="ProtNLM"/>
    </source>
</evidence>
<evidence type="ECO:0000313" key="1">
    <source>
        <dbReference type="EMBL" id="GAA2704702.1"/>
    </source>
</evidence>
<organism evidence="1 2">
    <name type="scientific">Streptomyces violaceolatus</name>
    <dbReference type="NCBI Taxonomy" id="67378"/>
    <lineage>
        <taxon>Bacteria</taxon>
        <taxon>Bacillati</taxon>
        <taxon>Actinomycetota</taxon>
        <taxon>Actinomycetes</taxon>
        <taxon>Kitasatosporales</taxon>
        <taxon>Streptomycetaceae</taxon>
        <taxon>Streptomyces</taxon>
        <taxon>Streptomyces violaceoruber group</taxon>
    </lineage>
</organism>
<sequence length="45" mass="5022">MKCTICGHPGSHTVLLDPPDRPLPERCTEQCARCRQEATVEQQEG</sequence>
<comment type="caution">
    <text evidence="1">The sequence shown here is derived from an EMBL/GenBank/DDBJ whole genome shotgun (WGS) entry which is preliminary data.</text>
</comment>
<reference evidence="1 2" key="1">
    <citation type="journal article" date="2019" name="Int. J. Syst. Evol. Microbiol.">
        <title>The Global Catalogue of Microorganisms (GCM) 10K type strain sequencing project: providing services to taxonomists for standard genome sequencing and annotation.</title>
        <authorList>
            <consortium name="The Broad Institute Genomics Platform"/>
            <consortium name="The Broad Institute Genome Sequencing Center for Infectious Disease"/>
            <person name="Wu L."/>
            <person name="Ma J."/>
        </authorList>
    </citation>
    <scope>NUCLEOTIDE SEQUENCE [LARGE SCALE GENOMIC DNA]</scope>
    <source>
        <strain evidence="1 2">JCM 4531</strain>
    </source>
</reference>
<keyword evidence="2" id="KW-1185">Reference proteome</keyword>
<evidence type="ECO:0000313" key="2">
    <source>
        <dbReference type="Proteomes" id="UP001499989"/>
    </source>
</evidence>
<gene>
    <name evidence="1" type="ORF">GCM10010310_78910</name>
</gene>
<protein>
    <recommendedName>
        <fullName evidence="3">CPXCG motif-containing cysteine-rich protein</fullName>
    </recommendedName>
</protein>
<accession>A0ABN3TI71</accession>